<proteinExistence type="predicted"/>
<dbReference type="RefSeq" id="WP_274149485.1">
    <property type="nucleotide sequence ID" value="NZ_CP117811.1"/>
</dbReference>
<evidence type="ECO:0000313" key="3">
    <source>
        <dbReference type="Proteomes" id="UP001214250"/>
    </source>
</evidence>
<name>A0ABY7VS75_9BACT</name>
<protein>
    <submittedName>
        <fullName evidence="2">DUF1553 domain-containing protein</fullName>
    </submittedName>
</protein>
<dbReference type="InterPro" id="IPR022655">
    <property type="entry name" value="DUF1553"/>
</dbReference>
<dbReference type="Pfam" id="PF07587">
    <property type="entry name" value="PSD1"/>
    <property type="match status" value="1"/>
</dbReference>
<feature type="domain" description="DUF1553" evidence="1">
    <location>
        <begin position="305"/>
        <end position="560"/>
    </location>
</feature>
<dbReference type="EMBL" id="CP117811">
    <property type="protein sequence ID" value="WDE95742.1"/>
    <property type="molecule type" value="Genomic_DNA"/>
</dbReference>
<dbReference type="PANTHER" id="PTHR35889:SF3">
    <property type="entry name" value="F-BOX DOMAIN-CONTAINING PROTEIN"/>
    <property type="match status" value="1"/>
</dbReference>
<accession>A0ABY7VS75</accession>
<sequence length="614" mass="69452">MIKFAPVKKELEIVDKEIKDLSDSKSIQARYKQWKIDSKKNAETKITTVKSTHGANFKKLSDGSFLRKKNRSDKDNYIISLNQSTPADKLMLAFLVDPTYRNKLGIGNGNVVLSVIEINEINKGGEKIPVKITAAAADFSQGGFPVKNLITASKKANRGWAISGQTKLGENRHAVLKLERMIKGQIEVTLKFQSIHSAHMAGRFDLELSSKDIKPQDYAIARLKNLEAFTRLLAEFSPLHKHLDKLEAQAESLDYGRADCQITEAVKPMITRVLARGNWQDESGEIVEPAIPAFLGKIEKEGRANRLDLANWLVSEQNPLTARVFVNRLWYLYFGRGLSQVVEDLGSQGETPDNPELLDYLAWSFRKDNWNVKNAVKRILMSKAYRQSTERDATLVNSDPFNIKLARQNARRLEAEFIRDNILQMSGLLNKTVGGKSIKPYQPAGYYAQLNFPRRTYQVDKDQNQYRKGLYIHRQRTFLHPMLKAFDTPSADTCNARRSASNTPLQSLALLNDPSFLEAAGAFAKQAIASPESNVIEWMLQHALTRPIGRDELQELTAFYQDQQAYFMSSPQDADKFLLSLKIKDADKYNKIDLAAYGSVARLIFNLHETLSVY</sequence>
<dbReference type="PANTHER" id="PTHR35889">
    <property type="entry name" value="CYCLOINULO-OLIGOSACCHARIDE FRUCTANOTRANSFERASE-RELATED"/>
    <property type="match status" value="1"/>
</dbReference>
<keyword evidence="3" id="KW-1185">Reference proteome</keyword>
<evidence type="ECO:0000313" key="2">
    <source>
        <dbReference type="EMBL" id="WDE95742.1"/>
    </source>
</evidence>
<reference evidence="2 3" key="1">
    <citation type="submission" date="2023-02" db="EMBL/GenBank/DDBJ databases">
        <title>Genome sequence of Lentisphaera profundi SAORIC-696.</title>
        <authorList>
            <person name="Kim e."/>
            <person name="Cho J.-C."/>
            <person name="Choi A."/>
            <person name="Kang I."/>
        </authorList>
    </citation>
    <scope>NUCLEOTIDE SEQUENCE [LARGE SCALE GENOMIC DNA]</scope>
    <source>
        <strain evidence="2 3">SAORIC-696</strain>
    </source>
</reference>
<dbReference type="Proteomes" id="UP001214250">
    <property type="component" value="Chromosome 1"/>
</dbReference>
<evidence type="ECO:0000259" key="1">
    <source>
        <dbReference type="Pfam" id="PF07587"/>
    </source>
</evidence>
<organism evidence="2 3">
    <name type="scientific">Lentisphaera profundi</name>
    <dbReference type="NCBI Taxonomy" id="1658616"/>
    <lineage>
        <taxon>Bacteria</taxon>
        <taxon>Pseudomonadati</taxon>
        <taxon>Lentisphaerota</taxon>
        <taxon>Lentisphaeria</taxon>
        <taxon>Lentisphaerales</taxon>
        <taxon>Lentisphaeraceae</taxon>
        <taxon>Lentisphaera</taxon>
    </lineage>
</organism>
<gene>
    <name evidence="2" type="ORF">PQO03_08440</name>
</gene>